<dbReference type="Pfam" id="PF00582">
    <property type="entry name" value="Usp"/>
    <property type="match status" value="2"/>
</dbReference>
<dbReference type="CDD" id="cd00293">
    <property type="entry name" value="USP-like"/>
    <property type="match status" value="2"/>
</dbReference>
<accession>A0A2W7HV58</accession>
<evidence type="ECO:0000313" key="3">
    <source>
        <dbReference type="EMBL" id="PZW38526.1"/>
    </source>
</evidence>
<comment type="similarity">
    <text evidence="1">Belongs to the universal stress protein A family.</text>
</comment>
<organism evidence="3 4">
    <name type="scientific">Humitalea rosea</name>
    <dbReference type="NCBI Taxonomy" id="990373"/>
    <lineage>
        <taxon>Bacteria</taxon>
        <taxon>Pseudomonadati</taxon>
        <taxon>Pseudomonadota</taxon>
        <taxon>Alphaproteobacteria</taxon>
        <taxon>Acetobacterales</taxon>
        <taxon>Roseomonadaceae</taxon>
        <taxon>Humitalea</taxon>
    </lineage>
</organism>
<keyword evidence="4" id="KW-1185">Reference proteome</keyword>
<feature type="domain" description="UspA" evidence="2">
    <location>
        <begin position="1"/>
        <end position="148"/>
    </location>
</feature>
<dbReference type="InterPro" id="IPR006016">
    <property type="entry name" value="UspA"/>
</dbReference>
<gene>
    <name evidence="3" type="ORF">C8P66_13719</name>
</gene>
<name>A0A2W7HV58_9PROT</name>
<dbReference type="PRINTS" id="PR01438">
    <property type="entry name" value="UNVRSLSTRESS"/>
</dbReference>
<reference evidence="3 4" key="1">
    <citation type="submission" date="2018-06" db="EMBL/GenBank/DDBJ databases">
        <title>Genomic Encyclopedia of Archaeal and Bacterial Type Strains, Phase II (KMG-II): from individual species to whole genera.</title>
        <authorList>
            <person name="Goeker M."/>
        </authorList>
    </citation>
    <scope>NUCLEOTIDE SEQUENCE [LARGE SCALE GENOMIC DNA]</scope>
    <source>
        <strain evidence="3 4">DSM 24525</strain>
    </source>
</reference>
<dbReference type="SUPFAM" id="SSF52402">
    <property type="entry name" value="Adenine nucleotide alpha hydrolases-like"/>
    <property type="match status" value="2"/>
</dbReference>
<feature type="domain" description="UspA" evidence="2">
    <location>
        <begin position="206"/>
        <end position="276"/>
    </location>
</feature>
<evidence type="ECO:0000256" key="1">
    <source>
        <dbReference type="ARBA" id="ARBA00008791"/>
    </source>
</evidence>
<dbReference type="RefSeq" id="WP_111400369.1">
    <property type="nucleotide sequence ID" value="NZ_QKYU01000037.1"/>
</dbReference>
<comment type="caution">
    <text evidence="3">The sequence shown here is derived from an EMBL/GenBank/DDBJ whole genome shotgun (WGS) entry which is preliminary data.</text>
</comment>
<dbReference type="PANTHER" id="PTHR46268">
    <property type="entry name" value="STRESS RESPONSE PROTEIN NHAX"/>
    <property type="match status" value="1"/>
</dbReference>
<dbReference type="EMBL" id="QKYU01000037">
    <property type="protein sequence ID" value="PZW38526.1"/>
    <property type="molecule type" value="Genomic_DNA"/>
</dbReference>
<protein>
    <submittedName>
        <fullName evidence="3">Nucleotide-binding universal stress UspA family protein</fullName>
    </submittedName>
</protein>
<evidence type="ECO:0000259" key="2">
    <source>
        <dbReference type="Pfam" id="PF00582"/>
    </source>
</evidence>
<dbReference type="AlphaFoldDB" id="A0A2W7HV58"/>
<dbReference type="PANTHER" id="PTHR46268:SF15">
    <property type="entry name" value="UNIVERSAL STRESS PROTEIN HP_0031"/>
    <property type="match status" value="1"/>
</dbReference>
<evidence type="ECO:0000313" key="4">
    <source>
        <dbReference type="Proteomes" id="UP000249688"/>
    </source>
</evidence>
<dbReference type="Gene3D" id="3.40.50.12370">
    <property type="match status" value="1"/>
</dbReference>
<sequence>MLRSILVALDDTPGARSARDFAVTMARQTKASLTAAVILDLPHTAEDEATPIGGYAYKERRDAARIAQAEKEAEDIIAACTAAAEDVPFDVLHLIDAPEPALRAASARVDMLVIGRDSTLGQEQAEDGLAPTIEGLLRHGARPLLVVPPGMPLRTAGPVLIGYDGSLPCMRAVQLYAQLRPLGNAPVKVVSVGATAKAAQELADVACAYLIGQGLTAEAHGSQGDHPADVLLSEASALHARMLVIGAFETSSLRQLLRGSATRKLLTQAPCPIFVAH</sequence>
<dbReference type="InterPro" id="IPR006015">
    <property type="entry name" value="Universal_stress_UspA"/>
</dbReference>
<dbReference type="OrthoDB" id="9804721at2"/>
<proteinExistence type="inferred from homology"/>
<dbReference type="Proteomes" id="UP000249688">
    <property type="component" value="Unassembled WGS sequence"/>
</dbReference>